<reference evidence="2 3" key="1">
    <citation type="submission" date="2019-03" db="EMBL/GenBank/DDBJ databases">
        <title>Rhizobium sp. nov., an bacterium isolated from biocrust in Mu Us Desert.</title>
        <authorList>
            <person name="Lixiong L."/>
        </authorList>
    </citation>
    <scope>NUCLEOTIDE SEQUENCE [LARGE SCALE GENOMIC DNA]</scope>
    <source>
        <strain evidence="2 3">SPY-1</strain>
    </source>
</reference>
<evidence type="ECO:0000313" key="3">
    <source>
        <dbReference type="Proteomes" id="UP000295238"/>
    </source>
</evidence>
<keyword evidence="1" id="KW-0812">Transmembrane</keyword>
<keyword evidence="1" id="KW-1133">Transmembrane helix</keyword>
<name>A0A4V3APQ7_9HYPH</name>
<keyword evidence="3" id="KW-1185">Reference proteome</keyword>
<dbReference type="EMBL" id="SMTL01000001">
    <property type="protein sequence ID" value="TDK38770.1"/>
    <property type="molecule type" value="Genomic_DNA"/>
</dbReference>
<evidence type="ECO:0000256" key="1">
    <source>
        <dbReference type="SAM" id="Phobius"/>
    </source>
</evidence>
<evidence type="ECO:0000313" key="2">
    <source>
        <dbReference type="EMBL" id="TDK38770.1"/>
    </source>
</evidence>
<gene>
    <name evidence="2" type="ORF">E2F50_01045</name>
</gene>
<comment type="caution">
    <text evidence="2">The sequence shown here is derived from an EMBL/GenBank/DDBJ whole genome shotgun (WGS) entry which is preliminary data.</text>
</comment>
<protein>
    <submittedName>
        <fullName evidence="2">Uncharacterized protein</fullName>
    </submittedName>
</protein>
<organism evidence="2 3">
    <name type="scientific">Rhizobium deserti</name>
    <dbReference type="NCBI Taxonomy" id="2547961"/>
    <lineage>
        <taxon>Bacteria</taxon>
        <taxon>Pseudomonadati</taxon>
        <taxon>Pseudomonadota</taxon>
        <taxon>Alphaproteobacteria</taxon>
        <taxon>Hyphomicrobiales</taxon>
        <taxon>Rhizobiaceae</taxon>
        <taxon>Rhizobium/Agrobacterium group</taxon>
        <taxon>Rhizobium</taxon>
    </lineage>
</organism>
<dbReference type="Proteomes" id="UP000295238">
    <property type="component" value="Unassembled WGS sequence"/>
</dbReference>
<dbReference type="AlphaFoldDB" id="A0A4V3APQ7"/>
<sequence length="149" mass="17643">MVILTHIRDNFANAFFPRWSEWWAANLLMVLGFVLTSNPDLMASSKSNAYQLMLMIFTQETWSAVMKVFAFCRLLVLLINGAWRRSPHLRATGAFLSCFFWVQITLSVAHRRLSVYIRGRRCRPRLRKLHPRPERRADRRLYPCHCEED</sequence>
<accession>A0A4V3APQ7</accession>
<feature type="transmembrane region" description="Helical" evidence="1">
    <location>
        <begin position="89"/>
        <end position="109"/>
    </location>
</feature>
<dbReference type="OrthoDB" id="7502269at2"/>
<keyword evidence="1" id="KW-0472">Membrane</keyword>
<proteinExistence type="predicted"/>
<dbReference type="RefSeq" id="WP_133314219.1">
    <property type="nucleotide sequence ID" value="NZ_SMTL01000001.1"/>
</dbReference>
<feature type="transmembrane region" description="Helical" evidence="1">
    <location>
        <begin position="64"/>
        <end position="83"/>
    </location>
</feature>